<sequence>MRLLVDDVSHRYHGRLVLQDVSFAIEAGEIVCIIGPPGCGKSTLLRFLGGLEAPDAGVVWLEGEPPAASLNPLTFVFQDFALLPWRTVAENVELVLAHHPLSKAERRERVRDVLARTQLSEFAHAWIRQLSGGMRQRVAIARALAVNPAVMLLDEPLSALDSQTKDLLLDDFVRLWLAAPFSAAYVTHNLREAVRLGHKVVVLSRRPGRVREVVSLDMPLDARDERDPVLLDVEGRLWALMRDEVRAAERELEA</sequence>
<dbReference type="EMBL" id="UFUW01000001">
    <property type="protein sequence ID" value="SUX25226.1"/>
    <property type="molecule type" value="Genomic_DNA"/>
</dbReference>
<dbReference type="PROSITE" id="PS50893">
    <property type="entry name" value="ABC_TRANSPORTER_2"/>
    <property type="match status" value="1"/>
</dbReference>
<evidence type="ECO:0000256" key="2">
    <source>
        <dbReference type="ARBA" id="ARBA00022448"/>
    </source>
</evidence>
<evidence type="ECO:0000313" key="7">
    <source>
        <dbReference type="Proteomes" id="UP000254572"/>
    </source>
</evidence>
<evidence type="ECO:0000256" key="1">
    <source>
        <dbReference type="ARBA" id="ARBA00005417"/>
    </source>
</evidence>
<keyword evidence="4 6" id="KW-0067">ATP-binding</keyword>
<dbReference type="GO" id="GO:0016887">
    <property type="term" value="F:ATP hydrolysis activity"/>
    <property type="evidence" value="ECO:0007669"/>
    <property type="project" value="InterPro"/>
</dbReference>
<reference evidence="6 7" key="1">
    <citation type="submission" date="2018-06" db="EMBL/GenBank/DDBJ databases">
        <authorList>
            <consortium name="Pathogen Informatics"/>
            <person name="Doyle S."/>
        </authorList>
    </citation>
    <scope>NUCLEOTIDE SEQUENCE [LARGE SCALE GENOMIC DNA]</scope>
    <source>
        <strain evidence="6 7">NCTC13294</strain>
    </source>
</reference>
<dbReference type="PANTHER" id="PTHR42788">
    <property type="entry name" value="TAURINE IMPORT ATP-BINDING PROTEIN-RELATED"/>
    <property type="match status" value="1"/>
</dbReference>
<accession>A0A381EE23</accession>
<comment type="similarity">
    <text evidence="1">Belongs to the ABC transporter superfamily.</text>
</comment>
<evidence type="ECO:0000256" key="4">
    <source>
        <dbReference type="ARBA" id="ARBA00022840"/>
    </source>
</evidence>
<proteinExistence type="inferred from homology"/>
<protein>
    <submittedName>
        <fullName evidence="6">Bicarbonate transport ATP-binding protein CmpD</fullName>
        <ecNumber evidence="6">3.6.3.-</ecNumber>
    </submittedName>
</protein>
<dbReference type="Pfam" id="PF00005">
    <property type="entry name" value="ABC_tran"/>
    <property type="match status" value="1"/>
</dbReference>
<name>A0A381EE23_9GAMM</name>
<dbReference type="EC" id="3.6.3.-" evidence="6"/>
<dbReference type="GO" id="GO:0005524">
    <property type="term" value="F:ATP binding"/>
    <property type="evidence" value="ECO:0007669"/>
    <property type="project" value="UniProtKB-KW"/>
</dbReference>
<dbReference type="OrthoDB" id="9802264at2"/>
<dbReference type="InterPro" id="IPR003593">
    <property type="entry name" value="AAA+_ATPase"/>
</dbReference>
<dbReference type="PANTHER" id="PTHR42788:SF20">
    <property type="entry name" value="ABC TRANSPORTER ATP-BINDING PROTEIN"/>
    <property type="match status" value="1"/>
</dbReference>
<dbReference type="AlphaFoldDB" id="A0A381EE23"/>
<feature type="domain" description="ABC transporter" evidence="5">
    <location>
        <begin position="3"/>
        <end position="230"/>
    </location>
</feature>
<gene>
    <name evidence="6" type="primary">cmpD</name>
    <name evidence="6" type="ORF">NCTC13294_02309</name>
</gene>
<dbReference type="InterPro" id="IPR003439">
    <property type="entry name" value="ABC_transporter-like_ATP-bd"/>
</dbReference>
<dbReference type="SUPFAM" id="SSF52540">
    <property type="entry name" value="P-loop containing nucleoside triphosphate hydrolases"/>
    <property type="match status" value="1"/>
</dbReference>
<keyword evidence="3" id="KW-0547">Nucleotide-binding</keyword>
<dbReference type="PROSITE" id="PS00211">
    <property type="entry name" value="ABC_TRANSPORTER_1"/>
    <property type="match status" value="1"/>
</dbReference>
<evidence type="ECO:0000259" key="5">
    <source>
        <dbReference type="PROSITE" id="PS50893"/>
    </source>
</evidence>
<dbReference type="InterPro" id="IPR027417">
    <property type="entry name" value="P-loop_NTPase"/>
</dbReference>
<evidence type="ECO:0000313" key="6">
    <source>
        <dbReference type="EMBL" id="SUX25226.1"/>
    </source>
</evidence>
<keyword evidence="2" id="KW-0813">Transport</keyword>
<keyword evidence="7" id="KW-1185">Reference proteome</keyword>
<dbReference type="RefSeq" id="WP_115612423.1">
    <property type="nucleotide sequence ID" value="NZ_JBHLZC010000001.1"/>
</dbReference>
<dbReference type="CDD" id="cd03293">
    <property type="entry name" value="ABC_NrtD_SsuB_transporters"/>
    <property type="match status" value="1"/>
</dbReference>
<dbReference type="Proteomes" id="UP000254572">
    <property type="component" value="Unassembled WGS sequence"/>
</dbReference>
<dbReference type="Gene3D" id="3.40.50.300">
    <property type="entry name" value="P-loop containing nucleotide triphosphate hydrolases"/>
    <property type="match status" value="1"/>
</dbReference>
<organism evidence="6 7">
    <name type="scientific">Cardiobacterium valvarum</name>
    <dbReference type="NCBI Taxonomy" id="194702"/>
    <lineage>
        <taxon>Bacteria</taxon>
        <taxon>Pseudomonadati</taxon>
        <taxon>Pseudomonadota</taxon>
        <taxon>Gammaproteobacteria</taxon>
        <taxon>Cardiobacteriales</taxon>
        <taxon>Cardiobacteriaceae</taxon>
        <taxon>Cardiobacterium</taxon>
    </lineage>
</organism>
<keyword evidence="6" id="KW-0378">Hydrolase</keyword>
<dbReference type="InterPro" id="IPR050166">
    <property type="entry name" value="ABC_transporter_ATP-bind"/>
</dbReference>
<dbReference type="InterPro" id="IPR017871">
    <property type="entry name" value="ABC_transporter-like_CS"/>
</dbReference>
<dbReference type="SMART" id="SM00382">
    <property type="entry name" value="AAA"/>
    <property type="match status" value="1"/>
</dbReference>
<evidence type="ECO:0000256" key="3">
    <source>
        <dbReference type="ARBA" id="ARBA00022741"/>
    </source>
</evidence>